<dbReference type="RefSeq" id="WP_197455631.1">
    <property type="nucleotide sequence ID" value="NZ_CP037423.1"/>
</dbReference>
<reference evidence="3 4" key="1">
    <citation type="submission" date="2019-03" db="EMBL/GenBank/DDBJ databases">
        <title>Deep-cultivation of Planctomycetes and their phenomic and genomic characterization uncovers novel biology.</title>
        <authorList>
            <person name="Wiegand S."/>
            <person name="Jogler M."/>
            <person name="Boedeker C."/>
            <person name="Pinto D."/>
            <person name="Vollmers J."/>
            <person name="Rivas-Marin E."/>
            <person name="Kohn T."/>
            <person name="Peeters S.H."/>
            <person name="Heuer A."/>
            <person name="Rast P."/>
            <person name="Oberbeckmann S."/>
            <person name="Bunk B."/>
            <person name="Jeske O."/>
            <person name="Meyerdierks A."/>
            <person name="Storesund J.E."/>
            <person name="Kallscheuer N."/>
            <person name="Luecker S."/>
            <person name="Lage O.M."/>
            <person name="Pohl T."/>
            <person name="Merkel B.J."/>
            <person name="Hornburger P."/>
            <person name="Mueller R.-W."/>
            <person name="Bruemmer F."/>
            <person name="Labrenz M."/>
            <person name="Spormann A.M."/>
            <person name="Op den Camp H."/>
            <person name="Overmann J."/>
            <person name="Amann R."/>
            <person name="Jetten M.S.M."/>
            <person name="Mascher T."/>
            <person name="Medema M.H."/>
            <person name="Devos D.P."/>
            <person name="Kaster A.-K."/>
            <person name="Ovreas L."/>
            <person name="Rohde M."/>
            <person name="Galperin M.Y."/>
            <person name="Jogler C."/>
        </authorList>
    </citation>
    <scope>NUCLEOTIDE SEQUENCE [LARGE SCALE GENOMIC DNA]</scope>
    <source>
        <strain evidence="3 4">Enr13</strain>
    </source>
</reference>
<keyword evidence="2" id="KW-0472">Membrane</keyword>
<protein>
    <submittedName>
        <fullName evidence="3">Uncharacterized protein</fullName>
    </submittedName>
</protein>
<sequence>MPIQVTCRHCLKRFQVSDKFAGKTGPCPNCKKPIEIPKADEQVVIHAPTDGAPKDSKGVSVLKPIQRKETDVTKSGLLISIGSIVAVFGFALVFRFTGENGTAPFWAQLAGLVLLAPPLVWSGYTFLYDQEREPYVGPELRNRVLICSAIFAVIWVVYAFVPSYVFELNAPSEMSWTVFGITLCVMIALGALASAGTFELEFFNGVIHAGLYFIVIVLLAFTSGVTLAGEPGEMDRYLDPEVSQSAFESSPVTATDTTVPRSPLASLS</sequence>
<feature type="transmembrane region" description="Helical" evidence="2">
    <location>
        <begin position="77"/>
        <end position="97"/>
    </location>
</feature>
<dbReference type="KEGG" id="snep:Enr13x_76040"/>
<evidence type="ECO:0000313" key="3">
    <source>
        <dbReference type="EMBL" id="QDV47693.1"/>
    </source>
</evidence>
<proteinExistence type="predicted"/>
<gene>
    <name evidence="3" type="ORF">Enr13x_76040</name>
</gene>
<evidence type="ECO:0000313" key="4">
    <source>
        <dbReference type="Proteomes" id="UP000319004"/>
    </source>
</evidence>
<feature type="transmembrane region" description="Helical" evidence="2">
    <location>
        <begin position="210"/>
        <end position="229"/>
    </location>
</feature>
<evidence type="ECO:0000256" key="1">
    <source>
        <dbReference type="SAM" id="MobiDB-lite"/>
    </source>
</evidence>
<dbReference type="Proteomes" id="UP000319004">
    <property type="component" value="Chromosome"/>
</dbReference>
<keyword evidence="2" id="KW-0812">Transmembrane</keyword>
<keyword evidence="4" id="KW-1185">Reference proteome</keyword>
<dbReference type="EMBL" id="CP037423">
    <property type="protein sequence ID" value="QDV47693.1"/>
    <property type="molecule type" value="Genomic_DNA"/>
</dbReference>
<evidence type="ECO:0000256" key="2">
    <source>
        <dbReference type="SAM" id="Phobius"/>
    </source>
</evidence>
<feature type="transmembrane region" description="Helical" evidence="2">
    <location>
        <begin position="144"/>
        <end position="166"/>
    </location>
</feature>
<feature type="transmembrane region" description="Helical" evidence="2">
    <location>
        <begin position="103"/>
        <end position="124"/>
    </location>
</feature>
<dbReference type="AlphaFoldDB" id="A0A518I3K5"/>
<keyword evidence="2" id="KW-1133">Transmembrane helix</keyword>
<organism evidence="3 4">
    <name type="scientific">Stieleria neptunia</name>
    <dbReference type="NCBI Taxonomy" id="2527979"/>
    <lineage>
        <taxon>Bacteria</taxon>
        <taxon>Pseudomonadati</taxon>
        <taxon>Planctomycetota</taxon>
        <taxon>Planctomycetia</taxon>
        <taxon>Pirellulales</taxon>
        <taxon>Pirellulaceae</taxon>
        <taxon>Stieleria</taxon>
    </lineage>
</organism>
<feature type="region of interest" description="Disordered" evidence="1">
    <location>
        <begin position="246"/>
        <end position="268"/>
    </location>
</feature>
<accession>A0A518I3K5</accession>
<name>A0A518I3K5_9BACT</name>
<feature type="transmembrane region" description="Helical" evidence="2">
    <location>
        <begin position="178"/>
        <end position="198"/>
    </location>
</feature>